<reference evidence="7" key="1">
    <citation type="submission" date="2023-03" db="EMBL/GenBank/DDBJ databases">
        <title>Chromosome-level genomes of two armyworms, Mythimna separata and Mythimna loreyi, provide insights into the biosynthesis and reception of sex pheromones.</title>
        <authorList>
            <person name="Zhao H."/>
        </authorList>
    </citation>
    <scope>NUCLEOTIDE SEQUENCE</scope>
    <source>
        <strain evidence="7">BeijingLab</strain>
        <tissue evidence="7">Pupa</tissue>
    </source>
</reference>
<protein>
    <recommendedName>
        <fullName evidence="4">L-serine deaminase</fullName>
    </recommendedName>
    <alternativeName>
        <fullName evidence="5">L-threonine dehydratase</fullName>
    </alternativeName>
</protein>
<dbReference type="EMBL" id="JARGEI010000011">
    <property type="protein sequence ID" value="KAJ8723861.1"/>
    <property type="molecule type" value="Genomic_DNA"/>
</dbReference>
<dbReference type="Gene3D" id="3.40.50.1100">
    <property type="match status" value="2"/>
</dbReference>
<dbReference type="GO" id="GO:0003941">
    <property type="term" value="F:L-serine ammonia-lyase activity"/>
    <property type="evidence" value="ECO:0007669"/>
    <property type="project" value="TreeGrafter"/>
</dbReference>
<comment type="caution">
    <text evidence="7">The sequence shown here is derived from an EMBL/GenBank/DDBJ whole genome shotgun (WGS) entry which is preliminary data.</text>
</comment>
<dbReference type="SUPFAM" id="SSF53686">
    <property type="entry name" value="Tryptophan synthase beta subunit-like PLP-dependent enzymes"/>
    <property type="match status" value="1"/>
</dbReference>
<dbReference type="Proteomes" id="UP001231518">
    <property type="component" value="Chromosome 20"/>
</dbReference>
<keyword evidence="3" id="KW-0456">Lyase</keyword>
<feature type="domain" description="Tryptophan synthase beta chain-like PALP" evidence="6">
    <location>
        <begin position="63"/>
        <end position="353"/>
    </location>
</feature>
<evidence type="ECO:0000313" key="8">
    <source>
        <dbReference type="Proteomes" id="UP001231518"/>
    </source>
</evidence>
<name>A0AAD7YRL3_MYTSE</name>
<evidence type="ECO:0000259" key="6">
    <source>
        <dbReference type="Pfam" id="PF00291"/>
    </source>
</evidence>
<dbReference type="InterPro" id="IPR001926">
    <property type="entry name" value="TrpB-like_PALP"/>
</dbReference>
<evidence type="ECO:0000256" key="3">
    <source>
        <dbReference type="ARBA" id="ARBA00023239"/>
    </source>
</evidence>
<keyword evidence="2" id="KW-0663">Pyridoxal phosphate</keyword>
<keyword evidence="8" id="KW-1185">Reference proteome</keyword>
<dbReference type="InterPro" id="IPR036052">
    <property type="entry name" value="TrpB-like_PALP_sf"/>
</dbReference>
<dbReference type="GO" id="GO:0009097">
    <property type="term" value="P:isoleucine biosynthetic process"/>
    <property type="evidence" value="ECO:0007669"/>
    <property type="project" value="TreeGrafter"/>
</dbReference>
<dbReference type="InterPro" id="IPR050147">
    <property type="entry name" value="Ser/Thr_Dehydratase"/>
</dbReference>
<proteinExistence type="predicted"/>
<evidence type="ECO:0000256" key="2">
    <source>
        <dbReference type="ARBA" id="ARBA00022898"/>
    </source>
</evidence>
<dbReference type="PANTHER" id="PTHR48078:SF19">
    <property type="entry name" value="ACT DOMAIN-CONTAINING PROTEIN"/>
    <property type="match status" value="1"/>
</dbReference>
<dbReference type="GO" id="GO:0006567">
    <property type="term" value="P:L-threonine catabolic process"/>
    <property type="evidence" value="ECO:0007669"/>
    <property type="project" value="TreeGrafter"/>
</dbReference>
<sequence>MAAACKTPLDHLAPYGLGVAASRCDSCIAQPPPFGYDRYSDPKNPKTIDYNHVKKANDMLKHFVHATPLLKSKFCKKFKMSLHFKIETRHITGSFHERSAMYALIQLSPEQRLYGVFTASVGNWAMALARQGQVYKVRVTVVLPEHTRQSVVDRCQDYGATVVLSGDNVEEARTRAFKLIAEQGRVGTYLNGYDHPNVIAAAGCIGVEILKQLPETDVIIVPVGGGGLIAGIASYVKHVKPNVLIYGAEPGKSCCFAKALDNERPYKTAAERGLAASLTVPKAGENAFHTARSLIDKMVLVHDDWTARAILHLIEEEGIVAEGAGAISLGALLNIPNILPELKHKKVVCVVSGANIDTWHLRRAIDYGKAAEGRMFTMTLRSTLGREDPRNKILRVIKYLQANVITTGVEQEWLDDSKLLDTYISVVCETKNFIQANTIKNLIVKFFPNVCEFTDDTFSLRNKCFCFPGLH</sequence>
<evidence type="ECO:0000256" key="4">
    <source>
        <dbReference type="ARBA" id="ARBA00041766"/>
    </source>
</evidence>
<organism evidence="7 8">
    <name type="scientific">Mythimna separata</name>
    <name type="common">Oriental armyworm</name>
    <name type="synonym">Pseudaletia separata</name>
    <dbReference type="NCBI Taxonomy" id="271217"/>
    <lineage>
        <taxon>Eukaryota</taxon>
        <taxon>Metazoa</taxon>
        <taxon>Ecdysozoa</taxon>
        <taxon>Arthropoda</taxon>
        <taxon>Hexapoda</taxon>
        <taxon>Insecta</taxon>
        <taxon>Pterygota</taxon>
        <taxon>Neoptera</taxon>
        <taxon>Endopterygota</taxon>
        <taxon>Lepidoptera</taxon>
        <taxon>Glossata</taxon>
        <taxon>Ditrysia</taxon>
        <taxon>Noctuoidea</taxon>
        <taxon>Noctuidae</taxon>
        <taxon>Noctuinae</taxon>
        <taxon>Hadenini</taxon>
        <taxon>Mythimna</taxon>
    </lineage>
</organism>
<dbReference type="GO" id="GO:0006565">
    <property type="term" value="P:L-serine catabolic process"/>
    <property type="evidence" value="ECO:0007669"/>
    <property type="project" value="TreeGrafter"/>
</dbReference>
<accession>A0AAD7YRL3</accession>
<dbReference type="AlphaFoldDB" id="A0AAD7YRL3"/>
<comment type="cofactor">
    <cofactor evidence="1">
        <name>pyridoxal 5'-phosphate</name>
        <dbReference type="ChEBI" id="CHEBI:597326"/>
    </cofactor>
</comment>
<gene>
    <name evidence="7" type="ORF">PYW07_007841</name>
</gene>
<dbReference type="Pfam" id="PF00291">
    <property type="entry name" value="PALP"/>
    <property type="match status" value="1"/>
</dbReference>
<dbReference type="PANTHER" id="PTHR48078">
    <property type="entry name" value="THREONINE DEHYDRATASE, MITOCHONDRIAL-RELATED"/>
    <property type="match status" value="1"/>
</dbReference>
<evidence type="ECO:0000313" key="7">
    <source>
        <dbReference type="EMBL" id="KAJ8723861.1"/>
    </source>
</evidence>
<dbReference type="GO" id="GO:0004794">
    <property type="term" value="F:threonine deaminase activity"/>
    <property type="evidence" value="ECO:0007669"/>
    <property type="project" value="TreeGrafter"/>
</dbReference>
<evidence type="ECO:0000256" key="1">
    <source>
        <dbReference type="ARBA" id="ARBA00001933"/>
    </source>
</evidence>
<evidence type="ECO:0000256" key="5">
    <source>
        <dbReference type="ARBA" id="ARBA00042605"/>
    </source>
</evidence>